<reference evidence="2" key="1">
    <citation type="submission" date="2015-04" db="UniProtKB">
        <authorList>
            <consortium name="EnsemblPlants"/>
        </authorList>
    </citation>
    <scope>IDENTIFICATION</scope>
</reference>
<protein>
    <submittedName>
        <fullName evidence="2">Uncharacterized protein</fullName>
    </submittedName>
</protein>
<feature type="compositionally biased region" description="Polar residues" evidence="1">
    <location>
        <begin position="21"/>
        <end position="32"/>
    </location>
</feature>
<evidence type="ECO:0000313" key="3">
    <source>
        <dbReference type="Proteomes" id="UP000026961"/>
    </source>
</evidence>
<reference evidence="2" key="2">
    <citation type="submission" date="2018-05" db="EMBL/GenBank/DDBJ databases">
        <title>OgluRS3 (Oryza glumaepatula Reference Sequence Version 3).</title>
        <authorList>
            <person name="Zhang J."/>
            <person name="Kudrna D."/>
            <person name="Lee S."/>
            <person name="Talag J."/>
            <person name="Welchert J."/>
            <person name="Wing R.A."/>
        </authorList>
    </citation>
    <scope>NUCLEOTIDE SEQUENCE [LARGE SCALE GENOMIC DNA]</scope>
</reference>
<name>A0A0E0A8Q8_9ORYZ</name>
<evidence type="ECO:0000313" key="2">
    <source>
        <dbReference type="EnsemblPlants" id="OGLUM06G13310.4"/>
    </source>
</evidence>
<dbReference type="Gramene" id="OGLUM06G13310.4">
    <property type="protein sequence ID" value="OGLUM06G13310.4"/>
    <property type="gene ID" value="OGLUM06G13310"/>
</dbReference>
<sequence>MDIKRKGKALASQRDLKSFWNRGSPSASTHASGNDAVEMEEEEQMEEHVVLQQGREVVEENFEGITKFKPEYIISDLGLRIPMDRFAANIRDEVRRAFLS</sequence>
<dbReference type="HOGENOM" id="CLU_2310486_0_0_1"/>
<accession>A0A0E0A8Q8</accession>
<proteinExistence type="predicted"/>
<dbReference type="EnsemblPlants" id="OGLUM06G13310.4">
    <property type="protein sequence ID" value="OGLUM06G13310.4"/>
    <property type="gene ID" value="OGLUM06G13310"/>
</dbReference>
<feature type="region of interest" description="Disordered" evidence="1">
    <location>
        <begin position="19"/>
        <end position="41"/>
    </location>
</feature>
<organism evidence="2">
    <name type="scientific">Oryza glumipatula</name>
    <dbReference type="NCBI Taxonomy" id="40148"/>
    <lineage>
        <taxon>Eukaryota</taxon>
        <taxon>Viridiplantae</taxon>
        <taxon>Streptophyta</taxon>
        <taxon>Embryophyta</taxon>
        <taxon>Tracheophyta</taxon>
        <taxon>Spermatophyta</taxon>
        <taxon>Magnoliopsida</taxon>
        <taxon>Liliopsida</taxon>
        <taxon>Poales</taxon>
        <taxon>Poaceae</taxon>
        <taxon>BOP clade</taxon>
        <taxon>Oryzoideae</taxon>
        <taxon>Oryzeae</taxon>
        <taxon>Oryzinae</taxon>
        <taxon>Oryza</taxon>
    </lineage>
</organism>
<keyword evidence="3" id="KW-1185">Reference proteome</keyword>
<evidence type="ECO:0000256" key="1">
    <source>
        <dbReference type="SAM" id="MobiDB-lite"/>
    </source>
</evidence>
<dbReference type="AlphaFoldDB" id="A0A0E0A8Q8"/>
<dbReference type="Proteomes" id="UP000026961">
    <property type="component" value="Chromosome 6"/>
</dbReference>